<keyword evidence="3" id="KW-1185">Reference proteome</keyword>
<dbReference type="Gene3D" id="3.30.9.10">
    <property type="entry name" value="D-Amino Acid Oxidase, subunit A, domain 2"/>
    <property type="match status" value="1"/>
</dbReference>
<sequence>MLSALRRLPCSRRIPLALQRRLASDIPTDTFAVVIGGGVAGSSVAYHLTKRNIREVVLLEKGSLASGTTFHSPGLVSASHPAHRYKPILAYTVELYSKLKDETGVDVGFGTPGTIRLATNDTRMTEFRRYVARDYFQKGDVCKTSLIGPDEVKSLAPIVDISLVKGALYTTGDGYINAAQLTRALAKGAQAGGAVIVEQCPSFTLKMEPNGEWIVTFEDGREIRTRNIVNAAGLWATDVARMTGLEVPLVHVEHQYACIGPLSEIEGVENLPAIIDHDSTSYVRQQGDSLMFGGFEDRAEDVVIRSDWFKKMPESPQIEPHFERLNSAYNAACNLVPILKGAPVSARAAAITMTADGYPLVGPIDRRQNYWLHVG</sequence>
<dbReference type="InterPro" id="IPR036188">
    <property type="entry name" value="FAD/NAD-bd_sf"/>
</dbReference>
<proteinExistence type="predicted"/>
<dbReference type="Pfam" id="PF01266">
    <property type="entry name" value="DAO"/>
    <property type="match status" value="1"/>
</dbReference>
<gene>
    <name evidence="2" type="ORF">AB6A40_009864</name>
</gene>
<dbReference type="Proteomes" id="UP001608902">
    <property type="component" value="Unassembled WGS sequence"/>
</dbReference>
<evidence type="ECO:0000313" key="2">
    <source>
        <dbReference type="EMBL" id="MFH4983155.1"/>
    </source>
</evidence>
<dbReference type="PANTHER" id="PTHR13847:SF187">
    <property type="entry name" value="DIMETHYLGLYCINE DEHYDROGENASE, MITOCHONDRIAL"/>
    <property type="match status" value="1"/>
</dbReference>
<comment type="caution">
    <text evidence="2">The sequence shown here is derived from an EMBL/GenBank/DDBJ whole genome shotgun (WGS) entry which is preliminary data.</text>
</comment>
<dbReference type="EMBL" id="JBGFUD010011280">
    <property type="protein sequence ID" value="MFH4983155.1"/>
    <property type="molecule type" value="Genomic_DNA"/>
</dbReference>
<dbReference type="SUPFAM" id="SSF54373">
    <property type="entry name" value="FAD-linked reductases, C-terminal domain"/>
    <property type="match status" value="1"/>
</dbReference>
<organism evidence="2 3">
    <name type="scientific">Gnathostoma spinigerum</name>
    <dbReference type="NCBI Taxonomy" id="75299"/>
    <lineage>
        <taxon>Eukaryota</taxon>
        <taxon>Metazoa</taxon>
        <taxon>Ecdysozoa</taxon>
        <taxon>Nematoda</taxon>
        <taxon>Chromadorea</taxon>
        <taxon>Rhabditida</taxon>
        <taxon>Spirurina</taxon>
        <taxon>Gnathostomatomorpha</taxon>
        <taxon>Gnathostomatoidea</taxon>
        <taxon>Gnathostomatidae</taxon>
        <taxon>Gnathostoma</taxon>
    </lineage>
</organism>
<dbReference type="Gene3D" id="3.50.50.60">
    <property type="entry name" value="FAD/NAD(P)-binding domain"/>
    <property type="match status" value="1"/>
</dbReference>
<dbReference type="AlphaFoldDB" id="A0ABD6EUG3"/>
<dbReference type="PANTHER" id="PTHR13847">
    <property type="entry name" value="SARCOSINE DEHYDROGENASE-RELATED"/>
    <property type="match status" value="1"/>
</dbReference>
<reference evidence="2 3" key="1">
    <citation type="submission" date="2024-08" db="EMBL/GenBank/DDBJ databases">
        <title>Gnathostoma spinigerum genome.</title>
        <authorList>
            <person name="Gonzalez-Bertolin B."/>
            <person name="Monzon S."/>
            <person name="Zaballos A."/>
            <person name="Jimenez P."/>
            <person name="Dekumyoy P."/>
            <person name="Varona S."/>
            <person name="Cuesta I."/>
            <person name="Sumanam S."/>
            <person name="Adisakwattana P."/>
            <person name="Gasser R.B."/>
            <person name="Hernandez-Gonzalez A."/>
            <person name="Young N.D."/>
            <person name="Perteguer M.J."/>
        </authorList>
    </citation>
    <scope>NUCLEOTIDE SEQUENCE [LARGE SCALE GENOMIC DNA]</scope>
    <source>
        <strain evidence="2">AL3</strain>
        <tissue evidence="2">Liver</tissue>
    </source>
</reference>
<evidence type="ECO:0000313" key="3">
    <source>
        <dbReference type="Proteomes" id="UP001608902"/>
    </source>
</evidence>
<evidence type="ECO:0000259" key="1">
    <source>
        <dbReference type="Pfam" id="PF01266"/>
    </source>
</evidence>
<feature type="domain" description="FAD dependent oxidoreductase" evidence="1">
    <location>
        <begin position="33"/>
        <end position="375"/>
    </location>
</feature>
<protein>
    <recommendedName>
        <fullName evidence="1">FAD dependent oxidoreductase domain-containing protein</fullName>
    </recommendedName>
</protein>
<name>A0ABD6EUG3_9BILA</name>
<dbReference type="SUPFAM" id="SSF51905">
    <property type="entry name" value="FAD/NAD(P)-binding domain"/>
    <property type="match status" value="1"/>
</dbReference>
<dbReference type="InterPro" id="IPR006076">
    <property type="entry name" value="FAD-dep_OxRdtase"/>
</dbReference>
<accession>A0ABD6EUG3</accession>